<dbReference type="EMBL" id="OW240912">
    <property type="protein sequence ID" value="CAH2220564.1"/>
    <property type="molecule type" value="Genomic_DNA"/>
</dbReference>
<proteinExistence type="predicted"/>
<organism evidence="1 2">
    <name type="scientific">Pelobates cultripes</name>
    <name type="common">Western spadefoot toad</name>
    <dbReference type="NCBI Taxonomy" id="61616"/>
    <lineage>
        <taxon>Eukaryota</taxon>
        <taxon>Metazoa</taxon>
        <taxon>Chordata</taxon>
        <taxon>Craniata</taxon>
        <taxon>Vertebrata</taxon>
        <taxon>Euteleostomi</taxon>
        <taxon>Amphibia</taxon>
        <taxon>Batrachia</taxon>
        <taxon>Anura</taxon>
        <taxon>Pelobatoidea</taxon>
        <taxon>Pelobatidae</taxon>
        <taxon>Pelobates</taxon>
    </lineage>
</organism>
<keyword evidence="2" id="KW-1185">Reference proteome</keyword>
<evidence type="ECO:0000313" key="2">
    <source>
        <dbReference type="Proteomes" id="UP001295444"/>
    </source>
</evidence>
<reference evidence="1" key="1">
    <citation type="submission" date="2022-03" db="EMBL/GenBank/DDBJ databases">
        <authorList>
            <person name="Alioto T."/>
            <person name="Alioto T."/>
            <person name="Gomez Garrido J."/>
        </authorList>
    </citation>
    <scope>NUCLEOTIDE SEQUENCE</scope>
</reference>
<dbReference type="Proteomes" id="UP001295444">
    <property type="component" value="Chromosome 01"/>
</dbReference>
<dbReference type="AlphaFoldDB" id="A0AAD1VLD4"/>
<accession>A0AAD1VLD4</accession>
<name>A0AAD1VLD4_PELCU</name>
<sequence>MDDATLMASVEFQTLLDGTMTNSISKALTSAMVVMSSTITQSITQALMQAQLAPHAPMQRATVPNITLPGHKALCKPKHAIPPPIDQVTPGLTDTPQAVHDGAQQLCNRATGRAKAPRTWKWVRAQEILSGSYFDPYEAEIFEGEDLAWQQFASSLSIKDLSMELFNLTGSGKLWDT</sequence>
<gene>
    <name evidence="1" type="ORF">PECUL_23A044600</name>
</gene>
<evidence type="ECO:0000313" key="1">
    <source>
        <dbReference type="EMBL" id="CAH2220564.1"/>
    </source>
</evidence>
<protein>
    <submittedName>
        <fullName evidence="1">Uncharacterized protein</fullName>
    </submittedName>
</protein>